<keyword evidence="2" id="KW-0547">Nucleotide-binding</keyword>
<evidence type="ECO:0000256" key="1">
    <source>
        <dbReference type="ARBA" id="ARBA00007381"/>
    </source>
</evidence>
<reference evidence="6" key="1">
    <citation type="journal article" date="2010" name="Nature">
        <title>The Amphimedon queenslandica genome and the evolution of animal complexity.</title>
        <authorList>
            <person name="Srivastava M."/>
            <person name="Simakov O."/>
            <person name="Chapman J."/>
            <person name="Fahey B."/>
            <person name="Gauthier M.E."/>
            <person name="Mitros T."/>
            <person name="Richards G.S."/>
            <person name="Conaco C."/>
            <person name="Dacre M."/>
            <person name="Hellsten U."/>
            <person name="Larroux C."/>
            <person name="Putnam N.H."/>
            <person name="Stanke M."/>
            <person name="Adamska M."/>
            <person name="Darling A."/>
            <person name="Degnan S.M."/>
            <person name="Oakley T.H."/>
            <person name="Plachetzki D.C."/>
            <person name="Zhai Y."/>
            <person name="Adamski M."/>
            <person name="Calcino A."/>
            <person name="Cummins S.F."/>
            <person name="Goodstein D.M."/>
            <person name="Harris C."/>
            <person name="Jackson D.J."/>
            <person name="Leys S.P."/>
            <person name="Shu S."/>
            <person name="Woodcroft B.J."/>
            <person name="Vervoort M."/>
            <person name="Kosik K.S."/>
            <person name="Manning G."/>
            <person name="Degnan B.M."/>
            <person name="Rokhsar D.S."/>
        </authorList>
    </citation>
    <scope>NUCLEOTIDE SEQUENCE [LARGE SCALE GENOMIC DNA]</scope>
</reference>
<protein>
    <submittedName>
        <fullName evidence="5">Uncharacterized protein</fullName>
    </submittedName>
</protein>
<dbReference type="Proteomes" id="UP000007879">
    <property type="component" value="Unassembled WGS sequence"/>
</dbReference>
<dbReference type="InterPro" id="IPR043129">
    <property type="entry name" value="ATPase_NBD"/>
</dbReference>
<dbReference type="GO" id="GO:0005524">
    <property type="term" value="F:ATP binding"/>
    <property type="evidence" value="ECO:0007669"/>
    <property type="project" value="UniProtKB-KW"/>
</dbReference>
<dbReference type="PROSITE" id="PS00329">
    <property type="entry name" value="HSP70_2"/>
    <property type="match status" value="1"/>
</dbReference>
<reference evidence="5" key="2">
    <citation type="submission" date="2017-05" db="UniProtKB">
        <authorList>
            <consortium name="EnsemblMetazoa"/>
        </authorList>
    </citation>
    <scope>IDENTIFICATION</scope>
</reference>
<evidence type="ECO:0000256" key="2">
    <source>
        <dbReference type="ARBA" id="ARBA00022741"/>
    </source>
</evidence>
<name>A0A1X7SX31_AMPQE</name>
<evidence type="ECO:0000313" key="5">
    <source>
        <dbReference type="EnsemblMetazoa" id="Aqu2.1.06715_001"/>
    </source>
</evidence>
<dbReference type="EnsemblMetazoa" id="Aqu2.1.06715_001">
    <property type="protein sequence ID" value="Aqu2.1.06715_001"/>
    <property type="gene ID" value="Aqu2.1.06715"/>
</dbReference>
<accession>A0A1X7SX31</accession>
<dbReference type="InterPro" id="IPR018181">
    <property type="entry name" value="Heat_shock_70_CS"/>
</dbReference>
<keyword evidence="6" id="KW-1185">Reference proteome</keyword>
<dbReference type="PANTHER" id="PTHR19375">
    <property type="entry name" value="HEAT SHOCK PROTEIN 70KDA"/>
    <property type="match status" value="1"/>
</dbReference>
<sequence>MADTPPFDLFSSHDFTPPPLPPIDDEEEEQREGGAFDPTRKERDLFSSREEEKDSLHFDPGPSLLPSPPPPLPAPAPDPPTHVIGIDLGTTFSCVSVWENGHPVVIANKNGKRTTPSWVCFTKDMVFVGEAAFSKGSRHPTSAIYDAKRMIGRKLSDEAIQQSLKLWSFTVTEYRGGNCAIQLKPDVAPSGHTQVLCPEEISAYVLANMKQTAEDYLGCPVTRAVITVPAYFNDAQRQATIDAASIAGLKVERIINEPTSAALAYGIEKKSTETKAQTLLVYDLGGGTLDVTVLIVDGQ</sequence>
<dbReference type="OMA" id="EESCAPT"/>
<dbReference type="Pfam" id="PF00012">
    <property type="entry name" value="HSP70"/>
    <property type="match status" value="1"/>
</dbReference>
<dbReference type="PRINTS" id="PR00301">
    <property type="entry name" value="HEATSHOCK70"/>
</dbReference>
<comment type="similarity">
    <text evidence="1">Belongs to the heat shock protein 70 family.</text>
</comment>
<evidence type="ECO:0000256" key="4">
    <source>
        <dbReference type="SAM" id="MobiDB-lite"/>
    </source>
</evidence>
<dbReference type="EnsemblMetazoa" id="XM_003391443.2">
    <property type="protein sequence ID" value="XP_003391491.2"/>
    <property type="gene ID" value="LOC100638748"/>
</dbReference>
<dbReference type="GO" id="GO:0140662">
    <property type="term" value="F:ATP-dependent protein folding chaperone"/>
    <property type="evidence" value="ECO:0007669"/>
    <property type="project" value="InterPro"/>
</dbReference>
<dbReference type="STRING" id="400682.A0A1X7SX31"/>
<dbReference type="InterPro" id="IPR013126">
    <property type="entry name" value="Hsp_70_fam"/>
</dbReference>
<dbReference type="OrthoDB" id="10051889at2759"/>
<dbReference type="FunFam" id="3.30.420.40:FF:000004">
    <property type="entry name" value="Molecular chaperone DnaK"/>
    <property type="match status" value="1"/>
</dbReference>
<keyword evidence="3" id="KW-0067">ATP-binding</keyword>
<organism evidence="5">
    <name type="scientific">Amphimedon queenslandica</name>
    <name type="common">Sponge</name>
    <dbReference type="NCBI Taxonomy" id="400682"/>
    <lineage>
        <taxon>Eukaryota</taxon>
        <taxon>Metazoa</taxon>
        <taxon>Porifera</taxon>
        <taxon>Demospongiae</taxon>
        <taxon>Heteroscleromorpha</taxon>
        <taxon>Haplosclerida</taxon>
        <taxon>Niphatidae</taxon>
        <taxon>Amphimedon</taxon>
    </lineage>
</organism>
<dbReference type="Gene3D" id="3.30.30.30">
    <property type="match status" value="1"/>
</dbReference>
<dbReference type="Gene3D" id="3.30.420.40">
    <property type="match status" value="2"/>
</dbReference>
<proteinExistence type="inferred from homology"/>
<evidence type="ECO:0000313" key="6">
    <source>
        <dbReference type="Proteomes" id="UP000007879"/>
    </source>
</evidence>
<dbReference type="FunFam" id="3.30.30.30:FF:000005">
    <property type="entry name" value="Heat shock protein ssb1"/>
    <property type="match status" value="1"/>
</dbReference>
<dbReference type="PROSITE" id="PS00297">
    <property type="entry name" value="HSP70_1"/>
    <property type="match status" value="1"/>
</dbReference>
<dbReference type="InParanoid" id="A0A1X7SX31"/>
<feature type="compositionally biased region" description="Basic and acidic residues" evidence="4">
    <location>
        <begin position="31"/>
        <end position="57"/>
    </location>
</feature>
<dbReference type="KEGG" id="aqu:100638748"/>
<dbReference type="SUPFAM" id="SSF53067">
    <property type="entry name" value="Actin-like ATPase domain"/>
    <property type="match status" value="1"/>
</dbReference>
<feature type="region of interest" description="Disordered" evidence="4">
    <location>
        <begin position="1"/>
        <end position="82"/>
    </location>
</feature>
<evidence type="ECO:0000256" key="3">
    <source>
        <dbReference type="ARBA" id="ARBA00022840"/>
    </source>
</evidence>
<gene>
    <name evidence="5" type="primary">100638748</name>
</gene>
<feature type="compositionally biased region" description="Pro residues" evidence="4">
    <location>
        <begin position="63"/>
        <end position="80"/>
    </location>
</feature>
<dbReference type="AlphaFoldDB" id="A0A1X7SX31"/>